<proteinExistence type="inferred from homology"/>
<feature type="region of interest" description="Disordered" evidence="10">
    <location>
        <begin position="383"/>
        <end position="909"/>
    </location>
</feature>
<dbReference type="FunFam" id="3.90.1030.20:FF:000002">
    <property type="entry name" value="DNA polymerase delta subunit"/>
    <property type="match status" value="1"/>
</dbReference>
<keyword evidence="6" id="KW-0508">mRNA splicing</keyword>
<name>A0A2T7NB16_POMCA</name>
<dbReference type="GO" id="GO:0008146">
    <property type="term" value="F:sulfotransferase activity"/>
    <property type="evidence" value="ECO:0007669"/>
    <property type="project" value="InterPro"/>
</dbReference>
<dbReference type="PANTHER" id="PTHR46010">
    <property type="entry name" value="PROTEIN IWS1 HOMOLOG"/>
    <property type="match status" value="1"/>
</dbReference>
<dbReference type="PROSITE" id="PS51319">
    <property type="entry name" value="TFIIS_N"/>
    <property type="match status" value="1"/>
</dbReference>
<dbReference type="FunFam" id="1.20.930.10:FF:000001">
    <property type="entry name" value="IWS1, SUPT6H interacting protein"/>
    <property type="match status" value="1"/>
</dbReference>
<evidence type="ECO:0000256" key="5">
    <source>
        <dbReference type="ARBA" id="ARBA00023163"/>
    </source>
</evidence>
<keyword evidence="7 9" id="KW-0539">Nucleus</keyword>
<dbReference type="InterPro" id="IPR051037">
    <property type="entry name" value="RNAPII_TF_IWS1"/>
</dbReference>
<dbReference type="STRING" id="400727.A0A2T7NB16"/>
<keyword evidence="13" id="KW-1185">Reference proteome</keyword>
<dbReference type="GO" id="GO:0016973">
    <property type="term" value="P:poly(A)+ mRNA export from nucleus"/>
    <property type="evidence" value="ECO:0007669"/>
    <property type="project" value="TreeGrafter"/>
</dbReference>
<dbReference type="Proteomes" id="UP000245119">
    <property type="component" value="Linkage Group LG14"/>
</dbReference>
<dbReference type="Gene3D" id="3.90.1030.20">
    <property type="entry name" value="DNA polymerase delta, p66 (Cdc27) subunit, wHTH domain"/>
    <property type="match status" value="1"/>
</dbReference>
<feature type="compositionally biased region" description="Basic and acidic residues" evidence="10">
    <location>
        <begin position="154"/>
        <end position="204"/>
    </location>
</feature>
<feature type="compositionally biased region" description="Acidic residues" evidence="10">
    <location>
        <begin position="331"/>
        <end position="340"/>
    </location>
</feature>
<evidence type="ECO:0000256" key="3">
    <source>
        <dbReference type="ARBA" id="ARBA00022816"/>
    </source>
</evidence>
<dbReference type="InterPro" id="IPR005331">
    <property type="entry name" value="Sulfotransferase"/>
</dbReference>
<organism evidence="12 13">
    <name type="scientific">Pomacea canaliculata</name>
    <name type="common">Golden apple snail</name>
    <dbReference type="NCBI Taxonomy" id="400727"/>
    <lineage>
        <taxon>Eukaryota</taxon>
        <taxon>Metazoa</taxon>
        <taxon>Spiralia</taxon>
        <taxon>Lophotrochozoa</taxon>
        <taxon>Mollusca</taxon>
        <taxon>Gastropoda</taxon>
        <taxon>Caenogastropoda</taxon>
        <taxon>Architaenioglossa</taxon>
        <taxon>Ampullarioidea</taxon>
        <taxon>Ampullariidae</taxon>
        <taxon>Pomacea</taxon>
    </lineage>
</organism>
<protein>
    <recommendedName>
        <fullName evidence="11">TFIIS N-terminal domain-containing protein</fullName>
    </recommendedName>
</protein>
<feature type="compositionally biased region" description="Acidic residues" evidence="10">
    <location>
        <begin position="779"/>
        <end position="791"/>
    </location>
</feature>
<evidence type="ECO:0000256" key="8">
    <source>
        <dbReference type="ARBA" id="ARBA00037992"/>
    </source>
</evidence>
<evidence type="ECO:0000256" key="2">
    <source>
        <dbReference type="ARBA" id="ARBA00022664"/>
    </source>
</evidence>
<evidence type="ECO:0000256" key="7">
    <source>
        <dbReference type="ARBA" id="ARBA00023242"/>
    </source>
</evidence>
<comment type="similarity">
    <text evidence="8">Belongs to the IWS1 family.</text>
</comment>
<accession>A0A2T7NB16</accession>
<feature type="compositionally biased region" description="Basic residues" evidence="10">
    <location>
        <begin position="852"/>
        <end position="861"/>
    </location>
</feature>
<feature type="compositionally biased region" description="Basic and acidic residues" evidence="10">
    <location>
        <begin position="1185"/>
        <end position="1211"/>
    </location>
</feature>
<feature type="compositionally biased region" description="Basic and acidic residues" evidence="10">
    <location>
        <begin position="450"/>
        <end position="459"/>
    </location>
</feature>
<dbReference type="PANTHER" id="PTHR46010:SF1">
    <property type="entry name" value="PROTEIN IWS1 HOMOLOG"/>
    <property type="match status" value="1"/>
</dbReference>
<feature type="compositionally biased region" description="Acidic residues" evidence="10">
    <location>
        <begin position="460"/>
        <end position="470"/>
    </location>
</feature>
<feature type="compositionally biased region" description="Polar residues" evidence="10">
    <location>
        <begin position="321"/>
        <end position="330"/>
    </location>
</feature>
<comment type="subcellular location">
    <subcellularLocation>
        <location evidence="9">Nucleus</location>
    </subcellularLocation>
</comment>
<dbReference type="Pfam" id="PF03567">
    <property type="entry name" value="Sulfotransfer_2"/>
    <property type="match status" value="1"/>
</dbReference>
<feature type="domain" description="TFIIS N-terminal" evidence="11">
    <location>
        <begin position="998"/>
        <end position="1076"/>
    </location>
</feature>
<dbReference type="InterPro" id="IPR041913">
    <property type="entry name" value="POLD3_sf"/>
</dbReference>
<feature type="compositionally biased region" description="Pro residues" evidence="10">
    <location>
        <begin position="298"/>
        <end position="312"/>
    </location>
</feature>
<feature type="compositionally biased region" description="Low complexity" evidence="10">
    <location>
        <begin position="548"/>
        <end position="742"/>
    </location>
</feature>
<feature type="compositionally biased region" description="Basic and acidic residues" evidence="10">
    <location>
        <begin position="792"/>
        <end position="814"/>
    </location>
</feature>
<feature type="compositionally biased region" description="Polar residues" evidence="10">
    <location>
        <begin position="427"/>
        <end position="436"/>
    </location>
</feature>
<dbReference type="InterPro" id="IPR017923">
    <property type="entry name" value="TFIIS_N"/>
</dbReference>
<feature type="region of interest" description="Disordered" evidence="10">
    <location>
        <begin position="1080"/>
        <end position="1233"/>
    </location>
</feature>
<feature type="compositionally biased region" description="Basic residues" evidence="10">
    <location>
        <begin position="743"/>
        <end position="753"/>
    </location>
</feature>
<evidence type="ECO:0000256" key="10">
    <source>
        <dbReference type="SAM" id="MobiDB-lite"/>
    </source>
</evidence>
<feature type="compositionally biased region" description="Basic and acidic residues" evidence="10">
    <location>
        <begin position="1083"/>
        <end position="1097"/>
    </location>
</feature>
<gene>
    <name evidence="12" type="ORF">C0Q70_20912</name>
</gene>
<keyword evidence="1" id="KW-0813">Transport</keyword>
<evidence type="ECO:0000256" key="1">
    <source>
        <dbReference type="ARBA" id="ARBA00022448"/>
    </source>
</evidence>
<evidence type="ECO:0000256" key="4">
    <source>
        <dbReference type="ARBA" id="ARBA00023015"/>
    </source>
</evidence>
<dbReference type="EMBL" id="PZQS01000014">
    <property type="protein sequence ID" value="PVD18363.1"/>
    <property type="molecule type" value="Genomic_DNA"/>
</dbReference>
<dbReference type="Gene3D" id="1.20.930.10">
    <property type="entry name" value="Conserved domain common to transcription factors TFIIS, elongin A, CRSP70"/>
    <property type="match status" value="1"/>
</dbReference>
<feature type="compositionally biased region" description="Acidic residues" evidence="10">
    <location>
        <begin position="865"/>
        <end position="874"/>
    </location>
</feature>
<keyword evidence="5" id="KW-0804">Transcription</keyword>
<dbReference type="Pfam" id="PF08711">
    <property type="entry name" value="Med26"/>
    <property type="match status" value="1"/>
</dbReference>
<dbReference type="InterPro" id="IPR019038">
    <property type="entry name" value="POLD3"/>
</dbReference>
<keyword evidence="2" id="KW-0507">mRNA processing</keyword>
<evidence type="ECO:0000256" key="6">
    <source>
        <dbReference type="ARBA" id="ARBA00023187"/>
    </source>
</evidence>
<dbReference type="GO" id="GO:0006260">
    <property type="term" value="P:DNA replication"/>
    <property type="evidence" value="ECO:0007669"/>
    <property type="project" value="InterPro"/>
</dbReference>
<keyword evidence="4" id="KW-0805">Transcription regulation</keyword>
<keyword evidence="3" id="KW-0509">mRNA transport</keyword>
<dbReference type="OrthoDB" id="21124at2759"/>
<evidence type="ECO:0000259" key="11">
    <source>
        <dbReference type="PROSITE" id="PS51319"/>
    </source>
</evidence>
<dbReference type="GO" id="GO:0016020">
    <property type="term" value="C:membrane"/>
    <property type="evidence" value="ECO:0007669"/>
    <property type="project" value="InterPro"/>
</dbReference>
<sequence length="1481" mass="164262">MAADALCLENIDEYVNDENKIVTCKWLSLTLKIHINQAKRLLYTFLHKQKQQKNQQVNATYFVAGLSQNSHGIPEHKCLVVPEEDLEATRRQLSVVTSCHIYSVQRAQVKDPNVLYMADYDGMKENQSDINRYSSILCKQAAVPRSRPSVTSKVPEKIHDSHQESNSNKTEEMSAKKSSAEDFRKKEDSSMKPQKEENKTDKAPPKKGSVMDLFANAKPLVKPKAAETKKFPAVAETKATNKDSISSTQSTKRNTKKEVRIRDDSDDEEPERKRRRRIRYDMSESSSEEEIEVQESPLPSPAKEPSPQPESPTPKKKEQTEMLTENVWESESTDASEMEDEAKKAKTVQKPTTSAALRYSSTSARKYLEVWKQFQWYERMDLEEDYPGSGGSTPVQDEAEGDIGHATPVRDEWEGQQSNDMVPASPGSMSPQNSLRQVPEDDDYVSDGGEVEREVVHQDMDDDDEGEEVEREVIEREMDEGSSIASPVASPLNSAPPSPMGRPVSPGWDSRHSLSGSGPASPAGSDARSPSGSAPASPAGSPRHDRSPSLSRSRSGSPVRSWSGSPKSPKGSPSRSQSGSPARSRSGSPARSQSGSPARSRSVSPARSRSGSPARSRSGSPARSRSGSPARSRSGSLARSRSGSPARNRSGSPVRSRSGSPARSRSGSPVRSRSGSPVRSRSGSPARSRSGSPARSRSGSPARSRSGSPARSQSGSPARSRSGSRAGSSSPARSRRGSGSPQRRSRSVSRSRSRSGSPASRASSAGSRVAVRKRRRIIDDDDSDKENDDNEEKAGSDADGGKTLGKDQGKSKGSEDDDSDKESVADELIADIFGSSDEEEEFAGFKEDDVRSKKKEKKKSAVKADEEEVDEDEQVPTTQEGNAEGEVLPELSDDENEDAARKGAQGSSAVSDFEVMMQRRKEESKRFRRKRKDVDLINDNDDLIADMIAKMKEAAEEDRQLNQKRQPATKKIKLLPYVVSQLKKSDLHLIFLESGILSALTEWLAPLPDKSLPHYNIRESLLRVLGEFPSISSESLKNSGIGKAVMYLYKHPREMRDNRERAGKLINEWSRPIFNLTSNYKTLSREERQQQDYEREPKRRRSSAEGGGQTPRQNIDNALAGEQRALRPGDPGWQYRASVPTPSNKEYVHRPVSSYDNQGPRAQPKKKVTRYEKHRQTVKGSWQRWYREKPSLQQCKESEVQQEKSDTKSESLTEAGCHTSGGAGDGPSQLVRQENADGAPGAAIRMSPLDESADHVCDRFRFLQSTIIFRGQHVQGDNYQSEEGCRLDSHSDRFVQPLPIEYSERHRRVESTNRFTREGKVDRMILHAPTRTAYCVIPKSACTFWVSVFRFMNNDTGGGSYRHPLEMTRVHVHSEKPSVTTFSSIHDPSERPSNLNDYFRFIFVTQPLQPHLVRLHRQVLPAGLLDHGGAQLSGLLEGRGRSAVGSEVNEARPRRIFRQVRPGREFRGVSDLRGSERREGA</sequence>
<dbReference type="GO" id="GO:0043625">
    <property type="term" value="C:delta DNA polymerase complex"/>
    <property type="evidence" value="ECO:0007669"/>
    <property type="project" value="InterPro"/>
</dbReference>
<feature type="compositionally biased region" description="Polar residues" evidence="10">
    <location>
        <begin position="242"/>
        <end position="252"/>
    </location>
</feature>
<evidence type="ECO:0000256" key="9">
    <source>
        <dbReference type="PROSITE-ProRule" id="PRU00649"/>
    </source>
</evidence>
<dbReference type="GO" id="GO:0008380">
    <property type="term" value="P:RNA splicing"/>
    <property type="evidence" value="ECO:0007669"/>
    <property type="project" value="UniProtKB-KW"/>
</dbReference>
<reference evidence="12 13" key="1">
    <citation type="submission" date="2018-04" db="EMBL/GenBank/DDBJ databases">
        <title>The genome of golden apple snail Pomacea canaliculata provides insight into stress tolerance and invasive adaptation.</title>
        <authorList>
            <person name="Liu C."/>
            <person name="Liu B."/>
            <person name="Ren Y."/>
            <person name="Zhang Y."/>
            <person name="Wang H."/>
            <person name="Li S."/>
            <person name="Jiang F."/>
            <person name="Yin L."/>
            <person name="Zhang G."/>
            <person name="Qian W."/>
            <person name="Fan W."/>
        </authorList>
    </citation>
    <scope>NUCLEOTIDE SEQUENCE [LARGE SCALE GENOMIC DNA]</scope>
    <source>
        <strain evidence="12">SZHN2017</strain>
        <tissue evidence="12">Muscle</tissue>
    </source>
</reference>
<dbReference type="InterPro" id="IPR035441">
    <property type="entry name" value="TFIIS/LEDGF_dom_sf"/>
</dbReference>
<dbReference type="GO" id="GO:0006397">
    <property type="term" value="P:mRNA processing"/>
    <property type="evidence" value="ECO:0007669"/>
    <property type="project" value="UniProtKB-KW"/>
</dbReference>
<feature type="compositionally biased region" description="Low complexity" evidence="10">
    <location>
        <begin position="754"/>
        <end position="769"/>
    </location>
</feature>
<evidence type="ECO:0000313" key="13">
    <source>
        <dbReference type="Proteomes" id="UP000245119"/>
    </source>
</evidence>
<comment type="caution">
    <text evidence="12">The sequence shown here is derived from an EMBL/GenBank/DDBJ whole genome shotgun (WGS) entry which is preliminary data.</text>
</comment>
<dbReference type="Pfam" id="PF09507">
    <property type="entry name" value="CDC27"/>
    <property type="match status" value="1"/>
</dbReference>
<feature type="region of interest" description="Disordered" evidence="10">
    <location>
        <begin position="144"/>
        <end position="353"/>
    </location>
</feature>
<evidence type="ECO:0000313" key="12">
    <source>
        <dbReference type="EMBL" id="PVD18363.1"/>
    </source>
</evidence>
<feature type="compositionally biased region" description="Low complexity" evidence="10">
    <location>
        <begin position="515"/>
        <end position="541"/>
    </location>
</feature>